<evidence type="ECO:0000313" key="2">
    <source>
        <dbReference type="Proteomes" id="UP000316628"/>
    </source>
</evidence>
<keyword evidence="2" id="KW-1185">Reference proteome</keyword>
<accession>A0A543J6F1</accession>
<organism evidence="1 2">
    <name type="scientific">Saccharothrix saharensis</name>
    <dbReference type="NCBI Taxonomy" id="571190"/>
    <lineage>
        <taxon>Bacteria</taxon>
        <taxon>Bacillati</taxon>
        <taxon>Actinomycetota</taxon>
        <taxon>Actinomycetes</taxon>
        <taxon>Pseudonocardiales</taxon>
        <taxon>Pseudonocardiaceae</taxon>
        <taxon>Saccharothrix</taxon>
    </lineage>
</organism>
<reference evidence="1 2" key="1">
    <citation type="submission" date="2019-06" db="EMBL/GenBank/DDBJ databases">
        <title>Sequencing the genomes of 1000 actinobacteria strains.</title>
        <authorList>
            <person name="Klenk H.-P."/>
        </authorList>
    </citation>
    <scope>NUCLEOTIDE SEQUENCE [LARGE SCALE GENOMIC DNA]</scope>
    <source>
        <strain evidence="1 2">DSM 45456</strain>
    </source>
</reference>
<dbReference type="EMBL" id="VFPP01000001">
    <property type="protein sequence ID" value="TQM78368.1"/>
    <property type="molecule type" value="Genomic_DNA"/>
</dbReference>
<name>A0A543J6F1_9PSEU</name>
<dbReference type="Proteomes" id="UP000316628">
    <property type="component" value="Unassembled WGS sequence"/>
</dbReference>
<dbReference type="AlphaFoldDB" id="A0A543J6F1"/>
<gene>
    <name evidence="1" type="ORF">FHX81_0634</name>
</gene>
<evidence type="ECO:0000313" key="1">
    <source>
        <dbReference type="EMBL" id="TQM78368.1"/>
    </source>
</evidence>
<sequence>MEATRDPIDGDERAELHWLRKENAFLRVQLDVLTDIATGYARDVDRILRLRARG</sequence>
<comment type="caution">
    <text evidence="1">The sequence shown here is derived from an EMBL/GenBank/DDBJ whole genome shotgun (WGS) entry which is preliminary data.</text>
</comment>
<dbReference type="RefSeq" id="WP_170231846.1">
    <property type="nucleotide sequence ID" value="NZ_VFPP01000001.1"/>
</dbReference>
<proteinExistence type="predicted"/>
<protein>
    <submittedName>
        <fullName evidence="1">Uncharacterized protein</fullName>
    </submittedName>
</protein>